<dbReference type="EMBL" id="JBBPBN010000065">
    <property type="protein sequence ID" value="KAK8986097.1"/>
    <property type="molecule type" value="Genomic_DNA"/>
</dbReference>
<comment type="caution">
    <text evidence="2">The sequence shown here is derived from an EMBL/GenBank/DDBJ whole genome shotgun (WGS) entry which is preliminary data.</text>
</comment>
<proteinExistence type="predicted"/>
<gene>
    <name evidence="2" type="ORF">V6N11_082379</name>
</gene>
<protein>
    <submittedName>
        <fullName evidence="2">Uncharacterized protein</fullName>
    </submittedName>
</protein>
<keyword evidence="3" id="KW-1185">Reference proteome</keyword>
<sequence length="164" mass="17936">MSCPFSLKKFAPAAMLHDFSRLDDLQPAEAPDPSNPRVPILKQGCDQTTLSLIGVICSFEHDDARPRLDSDQPTLSLICPFNQGPRSFEPEGANPGDGDLAPDPSNPRVIILEMVICPFERDGAKSRLDFDQPRLSLICPFNRGPQSFEPEGANPGDGDFSIRT</sequence>
<name>A0ABR2PCE0_9ROSI</name>
<organism evidence="2 3">
    <name type="scientific">Hibiscus sabdariffa</name>
    <name type="common">roselle</name>
    <dbReference type="NCBI Taxonomy" id="183260"/>
    <lineage>
        <taxon>Eukaryota</taxon>
        <taxon>Viridiplantae</taxon>
        <taxon>Streptophyta</taxon>
        <taxon>Embryophyta</taxon>
        <taxon>Tracheophyta</taxon>
        <taxon>Spermatophyta</taxon>
        <taxon>Magnoliopsida</taxon>
        <taxon>eudicotyledons</taxon>
        <taxon>Gunneridae</taxon>
        <taxon>Pentapetalae</taxon>
        <taxon>rosids</taxon>
        <taxon>malvids</taxon>
        <taxon>Malvales</taxon>
        <taxon>Malvaceae</taxon>
        <taxon>Malvoideae</taxon>
        <taxon>Hibiscus</taxon>
    </lineage>
</organism>
<feature type="region of interest" description="Disordered" evidence="1">
    <location>
        <begin position="142"/>
        <end position="164"/>
    </location>
</feature>
<accession>A0ABR2PCE0</accession>
<feature type="region of interest" description="Disordered" evidence="1">
    <location>
        <begin position="81"/>
        <end position="104"/>
    </location>
</feature>
<evidence type="ECO:0000313" key="3">
    <source>
        <dbReference type="Proteomes" id="UP001396334"/>
    </source>
</evidence>
<reference evidence="2 3" key="1">
    <citation type="journal article" date="2024" name="G3 (Bethesda)">
        <title>Genome assembly of Hibiscus sabdariffa L. provides insights into metabolisms of medicinal natural products.</title>
        <authorList>
            <person name="Kim T."/>
        </authorList>
    </citation>
    <scope>NUCLEOTIDE SEQUENCE [LARGE SCALE GENOMIC DNA]</scope>
    <source>
        <strain evidence="2">TK-2024</strain>
        <tissue evidence="2">Old leaves</tissue>
    </source>
</reference>
<evidence type="ECO:0000313" key="2">
    <source>
        <dbReference type="EMBL" id="KAK8986097.1"/>
    </source>
</evidence>
<dbReference type="Proteomes" id="UP001396334">
    <property type="component" value="Unassembled WGS sequence"/>
</dbReference>
<evidence type="ECO:0000256" key="1">
    <source>
        <dbReference type="SAM" id="MobiDB-lite"/>
    </source>
</evidence>